<organism evidence="1 2">
    <name type="scientific">Leptospira interrogans str. UI 12758</name>
    <dbReference type="NCBI Taxonomy" id="1049938"/>
    <lineage>
        <taxon>Bacteria</taxon>
        <taxon>Pseudomonadati</taxon>
        <taxon>Spirochaetota</taxon>
        <taxon>Spirochaetia</taxon>
        <taxon>Leptospirales</taxon>
        <taxon>Leptospiraceae</taxon>
        <taxon>Leptospira</taxon>
    </lineage>
</organism>
<dbReference type="EMBL" id="AHNR02000040">
    <property type="protein sequence ID" value="EKR55026.1"/>
    <property type="molecule type" value="Genomic_DNA"/>
</dbReference>
<gene>
    <name evidence="1" type="ORF">LEP1GSC105_3873</name>
</gene>
<dbReference type="AlphaFoldDB" id="A0A0E2D4V3"/>
<comment type="caution">
    <text evidence="1">The sequence shown here is derived from an EMBL/GenBank/DDBJ whole genome shotgun (WGS) entry which is preliminary data.</text>
</comment>
<protein>
    <submittedName>
        <fullName evidence="1">Uncharacterized protein</fullName>
    </submittedName>
</protein>
<dbReference type="Proteomes" id="UP000001340">
    <property type="component" value="Unassembled WGS sequence"/>
</dbReference>
<accession>A0A0E2D4V3</accession>
<sequence length="247" mass="27484">MYFYGKMLVIPKQIRPLYLFIFSILFIFCIQENESNPSLQLVLVQSQLQVLAKYEIPEIRACLVNTLVFGKMVTTCYEIEKEFCNLDFFNNIKTPVVLQNRRDDLTFISINFPNCASGTAPLFLKYSNLQTPASMIWKDSFGFDGANVESQFQFTNQSSCKDLKLETASFITGGFSRLLNSMELSQLDGVEAELALIPATSAACMNDLNLNTGLISLTQGIKSGALLKGISCAYQSGSGFSICPWSL</sequence>
<dbReference type="NCBIfam" id="NF047468">
    <property type="entry name" value="PerABupregLA1694"/>
    <property type="match status" value="1"/>
</dbReference>
<proteinExistence type="predicted"/>
<evidence type="ECO:0000313" key="1">
    <source>
        <dbReference type="EMBL" id="EKR55026.1"/>
    </source>
</evidence>
<name>A0A0E2D4V3_LEPIR</name>
<evidence type="ECO:0000313" key="2">
    <source>
        <dbReference type="Proteomes" id="UP000001340"/>
    </source>
</evidence>
<reference evidence="1 2" key="1">
    <citation type="submission" date="2012-10" db="EMBL/GenBank/DDBJ databases">
        <authorList>
            <person name="Harkins D.M."/>
            <person name="Durkin A.S."/>
            <person name="Brinkac L.M."/>
            <person name="Haft D.H."/>
            <person name="Selengut J.D."/>
            <person name="Sanka R."/>
            <person name="DePew J."/>
            <person name="Purushe J."/>
            <person name="Chanthongthip A."/>
            <person name="Lattana O."/>
            <person name="Phetsouvanh R."/>
            <person name="Newton P.N."/>
            <person name="Vinetz J.M."/>
            <person name="Sutton G.G."/>
            <person name="Nierman W.C."/>
            <person name="Fouts D.E."/>
        </authorList>
    </citation>
    <scope>NUCLEOTIDE SEQUENCE [LARGE SCALE GENOMIC DNA]</scope>
    <source>
        <strain evidence="1 2">UI 12758</strain>
    </source>
</reference>